<keyword evidence="1" id="KW-0472">Membrane</keyword>
<keyword evidence="1" id="KW-1133">Transmembrane helix</keyword>
<feature type="transmembrane region" description="Helical" evidence="1">
    <location>
        <begin position="12"/>
        <end position="37"/>
    </location>
</feature>
<keyword evidence="3" id="KW-1185">Reference proteome</keyword>
<evidence type="ECO:0000256" key="1">
    <source>
        <dbReference type="SAM" id="Phobius"/>
    </source>
</evidence>
<sequence length="107" mass="11724">MGLAEQLLLMRMWYLLPAAADGLLLACTPLLALQFAVMVELSWLNEARTRAASFIVLGFNLGMLIFMPETGFLPYDLVMFAANASVVCLMSRELFSAGHPAEQSPGR</sequence>
<accession>A0A557QSQ4</accession>
<dbReference type="EMBL" id="VMNK01000010">
    <property type="protein sequence ID" value="TVO55929.1"/>
    <property type="molecule type" value="Genomic_DNA"/>
</dbReference>
<dbReference type="Proteomes" id="UP000319502">
    <property type="component" value="Unassembled WGS sequence"/>
</dbReference>
<feature type="transmembrane region" description="Helical" evidence="1">
    <location>
        <begin position="49"/>
        <end position="66"/>
    </location>
</feature>
<protein>
    <submittedName>
        <fullName evidence="2">Uncharacterized protein</fullName>
    </submittedName>
</protein>
<keyword evidence="1" id="KW-0812">Transmembrane</keyword>
<name>A0A557QSQ4_9RHOO</name>
<dbReference type="AlphaFoldDB" id="A0A557QSQ4"/>
<proteinExistence type="predicted"/>
<comment type="caution">
    <text evidence="2">The sequence shown here is derived from an EMBL/GenBank/DDBJ whole genome shotgun (WGS) entry which is preliminary data.</text>
</comment>
<dbReference type="RefSeq" id="WP_144309838.1">
    <property type="nucleotide sequence ID" value="NZ_VMNK01000010.1"/>
</dbReference>
<organism evidence="2 3">
    <name type="scientific">Denitromonas halophila</name>
    <dbReference type="NCBI Taxonomy" id="1629404"/>
    <lineage>
        <taxon>Bacteria</taxon>
        <taxon>Pseudomonadati</taxon>
        <taxon>Pseudomonadota</taxon>
        <taxon>Betaproteobacteria</taxon>
        <taxon>Rhodocyclales</taxon>
        <taxon>Zoogloeaceae</taxon>
        <taxon>Denitromonas</taxon>
    </lineage>
</organism>
<reference evidence="2 3" key="1">
    <citation type="submission" date="2019-07" db="EMBL/GenBank/DDBJ databases">
        <title>The pathways for chlorine oxyanion respiration interact through the shared metabolite chlorate.</title>
        <authorList>
            <person name="Barnum T.P."/>
            <person name="Cheng Y."/>
            <person name="Hill K.A."/>
            <person name="Lucas L.N."/>
            <person name="Carlson H.K."/>
            <person name="Coates J.D."/>
        </authorList>
    </citation>
    <scope>NUCLEOTIDE SEQUENCE [LARGE SCALE GENOMIC DNA]</scope>
    <source>
        <strain evidence="2 3">SFB-3</strain>
    </source>
</reference>
<evidence type="ECO:0000313" key="2">
    <source>
        <dbReference type="EMBL" id="TVO55929.1"/>
    </source>
</evidence>
<evidence type="ECO:0000313" key="3">
    <source>
        <dbReference type="Proteomes" id="UP000319502"/>
    </source>
</evidence>
<gene>
    <name evidence="2" type="ORF">FHP91_12020</name>
</gene>